<dbReference type="AlphaFoldDB" id="A0A644XK63"/>
<evidence type="ECO:0008006" key="2">
    <source>
        <dbReference type="Google" id="ProtNLM"/>
    </source>
</evidence>
<organism evidence="1">
    <name type="scientific">bioreactor metagenome</name>
    <dbReference type="NCBI Taxonomy" id="1076179"/>
    <lineage>
        <taxon>unclassified sequences</taxon>
        <taxon>metagenomes</taxon>
        <taxon>ecological metagenomes</taxon>
    </lineage>
</organism>
<evidence type="ECO:0000313" key="1">
    <source>
        <dbReference type="EMBL" id="MPM16221.1"/>
    </source>
</evidence>
<gene>
    <name evidence="1" type="ORF">SDC9_62598</name>
</gene>
<name>A0A644XK63_9ZZZZ</name>
<reference evidence="1" key="1">
    <citation type="submission" date="2019-08" db="EMBL/GenBank/DDBJ databases">
        <authorList>
            <person name="Kucharzyk K."/>
            <person name="Murdoch R.W."/>
            <person name="Higgins S."/>
            <person name="Loffler F."/>
        </authorList>
    </citation>
    <scope>NUCLEOTIDE SEQUENCE</scope>
</reference>
<dbReference type="PROSITE" id="PS51257">
    <property type="entry name" value="PROKAR_LIPOPROTEIN"/>
    <property type="match status" value="1"/>
</dbReference>
<protein>
    <recommendedName>
        <fullName evidence="2">Lipoprotein</fullName>
    </recommendedName>
</protein>
<accession>A0A644XK63</accession>
<proteinExistence type="predicted"/>
<sequence length="323" mass="38385">MKKLLFAFSLGLILISCENNKDKEKYLPYYELIGKPISEVLKVEKRDLRQETEYEKTYTINTSNNYISYNTYSLESKDTITYIEISLNKKSGSYSDIIKNINKEFKNRYKHQSFGNICDIYTTSDYKYAGIYLKYYPDDPNAETFTIYKMDDKKIISFKANLESHTEFELSEFVEKKYRFNVVLSDTKLYVYSEKYEIYSDKGTRKIMGHDYDNSTAAFPQSRYDIVAYKNQDMPTFSRKSGTIINEPDYIRIYNPQGERVMDFSIDNIKKNNEGEITYTGFDNVLEERLVIIVKEDKQKNMIYWHISYKDGWSEFKTKNRII</sequence>
<comment type="caution">
    <text evidence="1">The sequence shown here is derived from an EMBL/GenBank/DDBJ whole genome shotgun (WGS) entry which is preliminary data.</text>
</comment>
<dbReference type="EMBL" id="VSSQ01002572">
    <property type="protein sequence ID" value="MPM16221.1"/>
    <property type="molecule type" value="Genomic_DNA"/>
</dbReference>